<comment type="caution">
    <text evidence="6">The sequence shown here is derived from an EMBL/GenBank/DDBJ whole genome shotgun (WGS) entry which is preliminary data.</text>
</comment>
<keyword evidence="3" id="KW-0804">Transcription</keyword>
<keyword evidence="1" id="KW-0805">Transcription regulation</keyword>
<feature type="domain" description="HTH araC/xylS-type" evidence="5">
    <location>
        <begin position="686"/>
        <end position="785"/>
    </location>
</feature>
<evidence type="ECO:0000259" key="5">
    <source>
        <dbReference type="PROSITE" id="PS01124"/>
    </source>
</evidence>
<dbReference type="RefSeq" id="WP_185143989.1">
    <property type="nucleotide sequence ID" value="NZ_JACJVP010000028.1"/>
</dbReference>
<dbReference type="SMART" id="SM00342">
    <property type="entry name" value="HTH_ARAC"/>
    <property type="match status" value="1"/>
</dbReference>
<evidence type="ECO:0000313" key="7">
    <source>
        <dbReference type="Proteomes" id="UP000547209"/>
    </source>
</evidence>
<protein>
    <submittedName>
        <fullName evidence="6">AraC family transcriptional regulator</fullName>
    </submittedName>
</protein>
<dbReference type="InterPro" id="IPR018060">
    <property type="entry name" value="HTH_AraC"/>
</dbReference>
<gene>
    <name evidence="6" type="ORF">H7C19_17645</name>
</gene>
<dbReference type="Gene3D" id="1.10.10.60">
    <property type="entry name" value="Homeodomain-like"/>
    <property type="match status" value="1"/>
</dbReference>
<dbReference type="EMBL" id="JACJVP010000028">
    <property type="protein sequence ID" value="MBB6672507.1"/>
    <property type="molecule type" value="Genomic_DNA"/>
</dbReference>
<proteinExistence type="predicted"/>
<evidence type="ECO:0000256" key="4">
    <source>
        <dbReference type="SAM" id="MobiDB-lite"/>
    </source>
</evidence>
<keyword evidence="7" id="KW-1185">Reference proteome</keyword>
<organism evidence="6 7">
    <name type="scientific">Cohnella nanjingensis</name>
    <dbReference type="NCBI Taxonomy" id="1387779"/>
    <lineage>
        <taxon>Bacteria</taxon>
        <taxon>Bacillati</taxon>
        <taxon>Bacillota</taxon>
        <taxon>Bacilli</taxon>
        <taxon>Bacillales</taxon>
        <taxon>Paenibacillaceae</taxon>
        <taxon>Cohnella</taxon>
    </lineage>
</organism>
<dbReference type="SUPFAM" id="SSF46689">
    <property type="entry name" value="Homeodomain-like"/>
    <property type="match status" value="1"/>
</dbReference>
<evidence type="ECO:0000256" key="1">
    <source>
        <dbReference type="ARBA" id="ARBA00023015"/>
    </source>
</evidence>
<accession>A0A7X0RRS5</accession>
<evidence type="ECO:0000256" key="3">
    <source>
        <dbReference type="ARBA" id="ARBA00023163"/>
    </source>
</evidence>
<dbReference type="InterPro" id="IPR009057">
    <property type="entry name" value="Homeodomain-like_sf"/>
</dbReference>
<dbReference type="Proteomes" id="UP000547209">
    <property type="component" value="Unassembled WGS sequence"/>
</dbReference>
<name>A0A7X0RRS5_9BACL</name>
<reference evidence="6 7" key="1">
    <citation type="submission" date="2020-08" db="EMBL/GenBank/DDBJ databases">
        <title>Cohnella phylogeny.</title>
        <authorList>
            <person name="Dunlap C."/>
        </authorList>
    </citation>
    <scope>NUCLEOTIDE SEQUENCE [LARGE SCALE GENOMIC DNA]</scope>
    <source>
        <strain evidence="6 7">DSM 28246</strain>
    </source>
</reference>
<evidence type="ECO:0000256" key="2">
    <source>
        <dbReference type="ARBA" id="ARBA00023125"/>
    </source>
</evidence>
<dbReference type="AlphaFoldDB" id="A0A7X0RRS5"/>
<dbReference type="PROSITE" id="PS01124">
    <property type="entry name" value="HTH_ARAC_FAMILY_2"/>
    <property type="match status" value="1"/>
</dbReference>
<evidence type="ECO:0000313" key="6">
    <source>
        <dbReference type="EMBL" id="MBB6672507.1"/>
    </source>
</evidence>
<dbReference type="GO" id="GO:0043565">
    <property type="term" value="F:sequence-specific DNA binding"/>
    <property type="evidence" value="ECO:0007669"/>
    <property type="project" value="InterPro"/>
</dbReference>
<dbReference type="Pfam" id="PF12833">
    <property type="entry name" value="HTH_18"/>
    <property type="match status" value="1"/>
</dbReference>
<dbReference type="PANTHER" id="PTHR43280">
    <property type="entry name" value="ARAC-FAMILY TRANSCRIPTIONAL REGULATOR"/>
    <property type="match status" value="1"/>
</dbReference>
<sequence length="793" mass="88514">MVLKRWVRSKTAMVQFCFGFAAAVVLLAAVASTLVLGQVQRRLLDGESTNSRKTVAQVRYHLSEMDRLMKNLSVLLYADHDVRALMYLSGEETYEHLSVLNKLNATYMKSHPYLQSIFIYNPIKQKFYSTSGRLSDRDASWERLLQSGERLPALKPFIRDLNATGDALSPNPVRVVTYAMYGKLDPQGRMDGAVIVNLRMDGLLEYANAINSTVGGGPDLLFVYDSRNRFNALNAADSESGERIGSQVKAGYEALLANASDQARAPRTSYTVRAGGTQYLVTTAAIRGTGWVVLHAAVYDPAIRQMKTMKTAAIAIGASLAAALLLVSRLLARRLAWPTGLAPDRVPAAERSDQPASPASADVSARLDAWRQSKDQIQEILREQQSSRSLMKRYFLTRLLENGYPVADEEFECARLQYGLNLSSGTPVAVGLLRLDKYAETERHSQPEELEAMRQWIRHVVTESVSRSFACEAVDLKEDRIAWIVHVAPGDGNEGLTEKALGDRLREAQQQLMRQYRISVTISLSGAVPHIRQASTAYHQAVSLSMYRFVLGRKSLITSADIVRKVVPISVDAVFQTERRFIEALQRGDLRAAGERLDACLGLIAEMEYRDMRFALMHLAAGLTHALDATCTWPMNSVRIQEIFDRKRLPEMETIREFRQQLIDAIHETIEASAAAPNDEEAETARKIRLFIQDRHADPKLGVAQIAAELDVSLPAMNRIFENGVGMSIGEYIIHVRLVKAAEWMENSKLSLNEVMRAVGMDNPAYFGKLFKAQFGFTPREYASHLADKRLSP</sequence>
<keyword evidence="2" id="KW-0238">DNA-binding</keyword>
<feature type="region of interest" description="Disordered" evidence="4">
    <location>
        <begin position="344"/>
        <end position="363"/>
    </location>
</feature>
<dbReference type="PANTHER" id="PTHR43280:SF2">
    <property type="entry name" value="HTH-TYPE TRANSCRIPTIONAL REGULATOR EXSA"/>
    <property type="match status" value="1"/>
</dbReference>
<dbReference type="GO" id="GO:0003700">
    <property type="term" value="F:DNA-binding transcription factor activity"/>
    <property type="evidence" value="ECO:0007669"/>
    <property type="project" value="InterPro"/>
</dbReference>